<dbReference type="Gene3D" id="1.10.150.130">
    <property type="match status" value="1"/>
</dbReference>
<dbReference type="InterPro" id="IPR010998">
    <property type="entry name" value="Integrase_recombinase_N"/>
</dbReference>
<organism evidence="2 3">
    <name type="scientific">Candidatus Methanoperedens nitratireducens</name>
    <dbReference type="NCBI Taxonomy" id="1392998"/>
    <lineage>
        <taxon>Archaea</taxon>
        <taxon>Methanobacteriati</taxon>
        <taxon>Methanobacteriota</taxon>
        <taxon>Stenosarchaea group</taxon>
        <taxon>Methanomicrobia</taxon>
        <taxon>Methanosarcinales</taxon>
        <taxon>ANME-2 cluster</taxon>
        <taxon>Candidatus Methanoperedentaceae</taxon>
        <taxon>Candidatus Methanoperedens</taxon>
    </lineage>
</organism>
<evidence type="ECO:0008006" key="4">
    <source>
        <dbReference type="Google" id="ProtNLM"/>
    </source>
</evidence>
<proteinExistence type="predicted"/>
<evidence type="ECO:0000256" key="1">
    <source>
        <dbReference type="ARBA" id="ARBA00023125"/>
    </source>
</evidence>
<accession>A0A284VUK6</accession>
<gene>
    <name evidence="2" type="ORF">MNV_930003</name>
</gene>
<reference evidence="3" key="1">
    <citation type="submission" date="2017-06" db="EMBL/GenBank/DDBJ databases">
        <authorList>
            <person name="Cremers G."/>
        </authorList>
    </citation>
    <scope>NUCLEOTIDE SEQUENCE [LARGE SCALE GENOMIC DNA]</scope>
</reference>
<evidence type="ECO:0000313" key="3">
    <source>
        <dbReference type="Proteomes" id="UP000218615"/>
    </source>
</evidence>
<dbReference type="GO" id="GO:0003677">
    <property type="term" value="F:DNA binding"/>
    <property type="evidence" value="ECO:0007669"/>
    <property type="project" value="UniProtKB-KW"/>
</dbReference>
<dbReference type="AlphaFoldDB" id="A0A284VUK6"/>
<dbReference type="EMBL" id="FZMP01000244">
    <property type="protein sequence ID" value="SNQ62863.1"/>
    <property type="molecule type" value="Genomic_DNA"/>
</dbReference>
<protein>
    <recommendedName>
        <fullName evidence="4">Core-binding (CB) domain-containing protein</fullName>
    </recommendedName>
</protein>
<evidence type="ECO:0000313" key="2">
    <source>
        <dbReference type="EMBL" id="SNQ62863.1"/>
    </source>
</evidence>
<keyword evidence="3" id="KW-1185">Reference proteome</keyword>
<dbReference type="Proteomes" id="UP000218615">
    <property type="component" value="Unassembled WGS sequence"/>
</dbReference>
<keyword evidence="1" id="KW-0238">DNA-binding</keyword>
<name>A0A284VUK6_9EURY</name>
<sequence length="99" mass="11460">MALSCSNYILSNMVSIIDKFLHELKINGTAEKTLTDYSRFLKNINKVKSLEKWDKSDVNRYIMEMHGECLIGTVEICKVKLKRFFTWAGKSELVSHLNT</sequence>